<name>A0A1Y1VWG9_9FUNG</name>
<feature type="chain" id="PRO_5012869721" evidence="1">
    <location>
        <begin position="18"/>
        <end position="208"/>
    </location>
</feature>
<evidence type="ECO:0000313" key="2">
    <source>
        <dbReference type="EMBL" id="ORX65365.1"/>
    </source>
</evidence>
<reference evidence="2 3" key="2">
    <citation type="submission" date="2016-08" db="EMBL/GenBank/DDBJ databases">
        <title>Pervasive Adenine N6-methylation of Active Genes in Fungi.</title>
        <authorList>
            <consortium name="DOE Joint Genome Institute"/>
            <person name="Mondo S.J."/>
            <person name="Dannebaum R.O."/>
            <person name="Kuo R.C."/>
            <person name="Labutti K."/>
            <person name="Haridas S."/>
            <person name="Kuo A."/>
            <person name="Salamov A."/>
            <person name="Ahrendt S.R."/>
            <person name="Lipzen A."/>
            <person name="Sullivan W."/>
            <person name="Andreopoulos W.B."/>
            <person name="Clum A."/>
            <person name="Lindquist E."/>
            <person name="Daum C."/>
            <person name="Ramamoorthy G.K."/>
            <person name="Gryganskyi A."/>
            <person name="Culley D."/>
            <person name="Magnuson J.K."/>
            <person name="James T.Y."/>
            <person name="O'Malley M.A."/>
            <person name="Stajich J.E."/>
            <person name="Spatafora J.W."/>
            <person name="Visel A."/>
            <person name="Grigoriev I.V."/>
        </authorList>
    </citation>
    <scope>NUCLEOTIDE SEQUENCE [LARGE SCALE GENOMIC DNA]</scope>
    <source>
        <strain evidence="2 3">S4</strain>
    </source>
</reference>
<evidence type="ECO:0000313" key="3">
    <source>
        <dbReference type="Proteomes" id="UP000193944"/>
    </source>
</evidence>
<evidence type="ECO:0000256" key="1">
    <source>
        <dbReference type="SAM" id="SignalP"/>
    </source>
</evidence>
<dbReference type="OrthoDB" id="10671904at2759"/>
<proteinExistence type="predicted"/>
<organism evidence="2 3">
    <name type="scientific">Anaeromyces robustus</name>
    <dbReference type="NCBI Taxonomy" id="1754192"/>
    <lineage>
        <taxon>Eukaryota</taxon>
        <taxon>Fungi</taxon>
        <taxon>Fungi incertae sedis</taxon>
        <taxon>Chytridiomycota</taxon>
        <taxon>Chytridiomycota incertae sedis</taxon>
        <taxon>Neocallimastigomycetes</taxon>
        <taxon>Neocallimastigales</taxon>
        <taxon>Neocallimastigaceae</taxon>
        <taxon>Anaeromyces</taxon>
    </lineage>
</organism>
<gene>
    <name evidence="2" type="ORF">BCR32DRAFT_330380</name>
</gene>
<dbReference type="Proteomes" id="UP000193944">
    <property type="component" value="Unassembled WGS sequence"/>
</dbReference>
<accession>A0A1Y1VWG9</accession>
<sequence>MKFFAIFVLLVATLVCSEPIFDIDKMLKKIDALGILGEVYKFFLDDCISELKPYTHCTFKYEYLTEAQVRNECKVYLKSDCQNFIQNPLTYAPSCDKLPDFAVSAALTLGQTVARELDIVCSTDESGKACPLVTFYTQVKPKDEDFTKITPYKENTCKSKQCTKVARASFETLDKFDEIKRKTRTTLYKNRKACADYFKSKTCTNQQK</sequence>
<keyword evidence="1" id="KW-0732">Signal</keyword>
<dbReference type="AlphaFoldDB" id="A0A1Y1VWG9"/>
<keyword evidence="3" id="KW-1185">Reference proteome</keyword>
<dbReference type="EMBL" id="MCFG01000465">
    <property type="protein sequence ID" value="ORX65365.1"/>
    <property type="molecule type" value="Genomic_DNA"/>
</dbReference>
<reference evidence="2 3" key="1">
    <citation type="submission" date="2016-08" db="EMBL/GenBank/DDBJ databases">
        <title>A Parts List for Fungal Cellulosomes Revealed by Comparative Genomics.</title>
        <authorList>
            <consortium name="DOE Joint Genome Institute"/>
            <person name="Haitjema C.H."/>
            <person name="Gilmore S.P."/>
            <person name="Henske J.K."/>
            <person name="Solomon K.V."/>
            <person name="De Groot R."/>
            <person name="Kuo A."/>
            <person name="Mondo S.J."/>
            <person name="Salamov A.A."/>
            <person name="Labutti K."/>
            <person name="Zhao Z."/>
            <person name="Chiniquy J."/>
            <person name="Barry K."/>
            <person name="Brewer H.M."/>
            <person name="Purvine S.O."/>
            <person name="Wright A.T."/>
            <person name="Boxma B."/>
            <person name="Van Alen T."/>
            <person name="Hackstein J.H."/>
            <person name="Baker S.E."/>
            <person name="Grigoriev I.V."/>
            <person name="O'Malley M.A."/>
        </authorList>
    </citation>
    <scope>NUCLEOTIDE SEQUENCE [LARGE SCALE GENOMIC DNA]</scope>
    <source>
        <strain evidence="2 3">S4</strain>
    </source>
</reference>
<comment type="caution">
    <text evidence="2">The sequence shown here is derived from an EMBL/GenBank/DDBJ whole genome shotgun (WGS) entry which is preliminary data.</text>
</comment>
<protein>
    <submittedName>
        <fullName evidence="2">Uncharacterized protein</fullName>
    </submittedName>
</protein>
<feature type="signal peptide" evidence="1">
    <location>
        <begin position="1"/>
        <end position="17"/>
    </location>
</feature>